<accession>A0ABP8B8C1</accession>
<keyword evidence="10" id="KW-0175">Coiled coil</keyword>
<sequence length="570" mass="60774">MRPGVEEVRIQGLGVIDEAVLVLAPGFTVVTGETGAGKTMVVTGLGLLFGGRADPARVRPGSGKTTIEGTLIVDPAGRVAQQVQDVGGVVEDGELIISRSVSVEGRSRAWLGGRTVPVGTLTYLAEDLVAVHGQMDQQRLLQPGRQRAALDRYAGEELVKPLRAYEQAYKRHRKTAEQLAELTTRARERAQEADQLRFGLGEVEKADPKPGEEIELREEEERLSHADSLRGAAETAHRALLGDPFAGEQAMPDAIALVGEARAAVEAVRDFDPSLAGIADRLAEAGYLISDVATELAAYAESVDADPGRLAVVQERRAVLIHVIRKYGQDTAEVLAWAARAAARVAELDGDDDRIGELTREHEELTERLTELAAELTRVRTAAAERFGRAVTEELTALAMPHARVVVVITAAPEFGPQGVDEVELRMAPHPASPLLPLNKGASGGELSRVMLAIEVVFAGADPVPTFVFDEVDAGVGGKAAVEIGRRLARLARTSQVIVVTHLPQVAAFADQHLVVEKADDGSVVRSGVIALDKDGRARELSRMLAGLEDSELGRAHAEELLSIAAADKA</sequence>
<evidence type="ECO:0000256" key="6">
    <source>
        <dbReference type="ARBA" id="ARBA00022840"/>
    </source>
</evidence>
<dbReference type="EMBL" id="BAABAQ010000011">
    <property type="protein sequence ID" value="GAA4200425.1"/>
    <property type="molecule type" value="Genomic_DNA"/>
</dbReference>
<dbReference type="InterPro" id="IPR004604">
    <property type="entry name" value="DNA_recomb/repair_RecN"/>
</dbReference>
<evidence type="ECO:0000256" key="3">
    <source>
        <dbReference type="ARBA" id="ARBA00021315"/>
    </source>
</evidence>
<evidence type="ECO:0000256" key="9">
    <source>
        <dbReference type="PIRNR" id="PIRNR003128"/>
    </source>
</evidence>
<dbReference type="Proteomes" id="UP001501251">
    <property type="component" value="Unassembled WGS sequence"/>
</dbReference>
<feature type="domain" description="RecF/RecN/SMC N-terminal" evidence="11">
    <location>
        <begin position="8"/>
        <end position="521"/>
    </location>
</feature>
<protein>
    <recommendedName>
        <fullName evidence="3 9">DNA repair protein RecN</fullName>
    </recommendedName>
    <alternativeName>
        <fullName evidence="8 9">Recombination protein N</fullName>
    </alternativeName>
</protein>
<keyword evidence="13" id="KW-1185">Reference proteome</keyword>
<reference evidence="13" key="1">
    <citation type="journal article" date="2019" name="Int. J. Syst. Evol. Microbiol.">
        <title>The Global Catalogue of Microorganisms (GCM) 10K type strain sequencing project: providing services to taxonomists for standard genome sequencing and annotation.</title>
        <authorList>
            <consortium name="The Broad Institute Genomics Platform"/>
            <consortium name="The Broad Institute Genome Sequencing Center for Infectious Disease"/>
            <person name="Wu L."/>
            <person name="Ma J."/>
        </authorList>
    </citation>
    <scope>NUCLEOTIDE SEQUENCE [LARGE SCALE GENOMIC DNA]</scope>
    <source>
        <strain evidence="13">JCM 17388</strain>
    </source>
</reference>
<feature type="coiled-coil region" evidence="10">
    <location>
        <begin position="162"/>
        <end position="193"/>
    </location>
</feature>
<proteinExistence type="inferred from homology"/>
<dbReference type="PANTHER" id="PTHR11059:SF0">
    <property type="entry name" value="DNA REPAIR PROTEIN RECN"/>
    <property type="match status" value="1"/>
</dbReference>
<keyword evidence="5 9" id="KW-0227">DNA damage</keyword>
<dbReference type="Gene3D" id="3.40.50.300">
    <property type="entry name" value="P-loop containing nucleotide triphosphate hydrolases"/>
    <property type="match status" value="2"/>
</dbReference>
<dbReference type="InterPro" id="IPR027417">
    <property type="entry name" value="P-loop_NTPase"/>
</dbReference>
<keyword evidence="4" id="KW-0547">Nucleotide-binding</keyword>
<evidence type="ECO:0000256" key="5">
    <source>
        <dbReference type="ARBA" id="ARBA00022763"/>
    </source>
</evidence>
<dbReference type="PIRSF" id="PIRSF003128">
    <property type="entry name" value="RecN"/>
    <property type="match status" value="1"/>
</dbReference>
<comment type="function">
    <text evidence="1 9">May be involved in recombinational repair of damaged DNA.</text>
</comment>
<keyword evidence="7 9" id="KW-0234">DNA repair</keyword>
<dbReference type="SUPFAM" id="SSF52540">
    <property type="entry name" value="P-loop containing nucleoside triphosphate hydrolases"/>
    <property type="match status" value="2"/>
</dbReference>
<evidence type="ECO:0000256" key="2">
    <source>
        <dbReference type="ARBA" id="ARBA00009441"/>
    </source>
</evidence>
<comment type="similarity">
    <text evidence="2 9">Belongs to the RecN family.</text>
</comment>
<dbReference type="CDD" id="cd03241">
    <property type="entry name" value="ABC_RecN"/>
    <property type="match status" value="1"/>
</dbReference>
<evidence type="ECO:0000313" key="12">
    <source>
        <dbReference type="EMBL" id="GAA4200425.1"/>
    </source>
</evidence>
<dbReference type="PANTHER" id="PTHR11059">
    <property type="entry name" value="DNA REPAIR PROTEIN RECN"/>
    <property type="match status" value="1"/>
</dbReference>
<evidence type="ECO:0000256" key="7">
    <source>
        <dbReference type="ARBA" id="ARBA00023204"/>
    </source>
</evidence>
<gene>
    <name evidence="12" type="primary">recN</name>
    <name evidence="12" type="ORF">GCM10022252_53580</name>
</gene>
<evidence type="ECO:0000256" key="8">
    <source>
        <dbReference type="ARBA" id="ARBA00033408"/>
    </source>
</evidence>
<dbReference type="InterPro" id="IPR003395">
    <property type="entry name" value="RecF/RecN/SMC_N"/>
</dbReference>
<dbReference type="RefSeq" id="WP_344920835.1">
    <property type="nucleotide sequence ID" value="NZ_BAABAQ010000011.1"/>
</dbReference>
<organism evidence="12 13">
    <name type="scientific">Streptosporangium oxazolinicum</name>
    <dbReference type="NCBI Taxonomy" id="909287"/>
    <lineage>
        <taxon>Bacteria</taxon>
        <taxon>Bacillati</taxon>
        <taxon>Actinomycetota</taxon>
        <taxon>Actinomycetes</taxon>
        <taxon>Streptosporangiales</taxon>
        <taxon>Streptosporangiaceae</taxon>
        <taxon>Streptosporangium</taxon>
    </lineage>
</organism>
<dbReference type="NCBIfam" id="TIGR00634">
    <property type="entry name" value="recN"/>
    <property type="match status" value="1"/>
</dbReference>
<evidence type="ECO:0000256" key="10">
    <source>
        <dbReference type="SAM" id="Coils"/>
    </source>
</evidence>
<feature type="coiled-coil region" evidence="10">
    <location>
        <begin position="348"/>
        <end position="382"/>
    </location>
</feature>
<name>A0ABP8B8C1_9ACTN</name>
<evidence type="ECO:0000256" key="1">
    <source>
        <dbReference type="ARBA" id="ARBA00003618"/>
    </source>
</evidence>
<keyword evidence="6" id="KW-0067">ATP-binding</keyword>
<evidence type="ECO:0000256" key="4">
    <source>
        <dbReference type="ARBA" id="ARBA00022741"/>
    </source>
</evidence>
<evidence type="ECO:0000259" key="11">
    <source>
        <dbReference type="Pfam" id="PF02463"/>
    </source>
</evidence>
<evidence type="ECO:0000313" key="13">
    <source>
        <dbReference type="Proteomes" id="UP001501251"/>
    </source>
</evidence>
<dbReference type="Pfam" id="PF02463">
    <property type="entry name" value="SMC_N"/>
    <property type="match status" value="1"/>
</dbReference>
<comment type="caution">
    <text evidence="12">The sequence shown here is derived from an EMBL/GenBank/DDBJ whole genome shotgun (WGS) entry which is preliminary data.</text>
</comment>